<dbReference type="EMBL" id="PFGP01000110">
    <property type="protein sequence ID" value="PIW66135.1"/>
    <property type="molecule type" value="Genomic_DNA"/>
</dbReference>
<evidence type="ECO:0000256" key="5">
    <source>
        <dbReference type="ARBA" id="ARBA00022989"/>
    </source>
</evidence>
<feature type="transmembrane region" description="Helical" evidence="7">
    <location>
        <begin position="83"/>
        <end position="103"/>
    </location>
</feature>
<feature type="transmembrane region" description="Helical" evidence="7">
    <location>
        <begin position="25"/>
        <end position="44"/>
    </location>
</feature>
<feature type="transmembrane region" description="Helical" evidence="7">
    <location>
        <begin position="226"/>
        <end position="244"/>
    </location>
</feature>
<sequence length="325" mass="36281">TLLLFLAGLCLHPQKLIGLFKKTSLIALANCFVSFCVAFGFAFFTKFSLIDSICIGLALMFSSTILVVKLLPTTRLHHDKMGAVCISILILEDLLAVAVLVLIRSLNAYGSLFIDFWSLVVKFCIFIAILALAERFVIRKIMWRIERIHEALFIVGLAWCFGVASISHQMGLFCETGAFFAGVVMARHKISFFISERLKPVRDFFLVLFFFSLGAGLDLFKLKEVILPALVLAVIFIVMKARLFKKLFVLSGEQNAFSEEIGVRLAQLSEFSLLIAIMAFQLGHITAAASQLIQLVTILTFIISSYIVVYKYPTPIGTSEKLIRD</sequence>
<keyword evidence="6 7" id="KW-0472">Membrane</keyword>
<feature type="domain" description="Cation/H+ exchanger transmembrane" evidence="8">
    <location>
        <begin position="2"/>
        <end position="305"/>
    </location>
</feature>
<protein>
    <submittedName>
        <fullName evidence="9">Sodium:proton antiporter</fullName>
    </submittedName>
</protein>
<feature type="transmembrane region" description="Helical" evidence="7">
    <location>
        <begin position="50"/>
        <end position="71"/>
    </location>
</feature>
<evidence type="ECO:0000256" key="2">
    <source>
        <dbReference type="ARBA" id="ARBA00005551"/>
    </source>
</evidence>
<proteinExistence type="inferred from homology"/>
<gene>
    <name evidence="9" type="ORF">COW11_04945</name>
</gene>
<evidence type="ECO:0000256" key="7">
    <source>
        <dbReference type="SAM" id="Phobius"/>
    </source>
</evidence>
<evidence type="ECO:0000256" key="4">
    <source>
        <dbReference type="ARBA" id="ARBA00022692"/>
    </source>
</evidence>
<evidence type="ECO:0000256" key="3">
    <source>
        <dbReference type="ARBA" id="ARBA00022448"/>
    </source>
</evidence>
<keyword evidence="3" id="KW-0813">Transport</keyword>
<comment type="similarity">
    <text evidence="2">Belongs to the monovalent cation:proton antiporter 2 (CPA2) transporter (TC 2.A.37) family.</text>
</comment>
<dbReference type="Pfam" id="PF00999">
    <property type="entry name" value="Na_H_Exchanger"/>
    <property type="match status" value="1"/>
</dbReference>
<keyword evidence="4 7" id="KW-0812">Transmembrane</keyword>
<dbReference type="AlphaFoldDB" id="A0A2J0LE58"/>
<evidence type="ECO:0000256" key="6">
    <source>
        <dbReference type="ARBA" id="ARBA00023136"/>
    </source>
</evidence>
<organism evidence="9 10">
    <name type="scientific">Candidatus Taenaricola geysiri</name>
    <dbReference type="NCBI Taxonomy" id="1974752"/>
    <lineage>
        <taxon>Bacteria</taxon>
        <taxon>Pseudomonadati</taxon>
        <taxon>Candidatus Omnitrophota</taxon>
        <taxon>Candidatus Taenaricola</taxon>
    </lineage>
</organism>
<evidence type="ECO:0000313" key="9">
    <source>
        <dbReference type="EMBL" id="PIW66135.1"/>
    </source>
</evidence>
<feature type="transmembrane region" description="Helical" evidence="7">
    <location>
        <begin position="265"/>
        <end position="286"/>
    </location>
</feature>
<dbReference type="Gene3D" id="1.20.1530.20">
    <property type="match status" value="1"/>
</dbReference>
<feature type="non-terminal residue" evidence="9">
    <location>
        <position position="1"/>
    </location>
</feature>
<name>A0A2J0LE58_9BACT</name>
<feature type="transmembrane region" description="Helical" evidence="7">
    <location>
        <begin position="145"/>
        <end position="164"/>
    </location>
</feature>
<dbReference type="GO" id="GO:0015297">
    <property type="term" value="F:antiporter activity"/>
    <property type="evidence" value="ECO:0007669"/>
    <property type="project" value="InterPro"/>
</dbReference>
<dbReference type="InterPro" id="IPR006153">
    <property type="entry name" value="Cation/H_exchanger_TM"/>
</dbReference>
<accession>A0A2J0LE58</accession>
<dbReference type="GO" id="GO:1902600">
    <property type="term" value="P:proton transmembrane transport"/>
    <property type="evidence" value="ECO:0007669"/>
    <property type="project" value="InterPro"/>
</dbReference>
<evidence type="ECO:0000256" key="1">
    <source>
        <dbReference type="ARBA" id="ARBA00004141"/>
    </source>
</evidence>
<keyword evidence="5 7" id="KW-1133">Transmembrane helix</keyword>
<comment type="subcellular location">
    <subcellularLocation>
        <location evidence="1">Membrane</location>
        <topology evidence="1">Multi-pass membrane protein</topology>
    </subcellularLocation>
</comment>
<dbReference type="GO" id="GO:0016020">
    <property type="term" value="C:membrane"/>
    <property type="evidence" value="ECO:0007669"/>
    <property type="project" value="UniProtKB-SubCell"/>
</dbReference>
<dbReference type="Proteomes" id="UP000231267">
    <property type="component" value="Unassembled WGS sequence"/>
</dbReference>
<evidence type="ECO:0000313" key="10">
    <source>
        <dbReference type="Proteomes" id="UP000231267"/>
    </source>
</evidence>
<dbReference type="PANTHER" id="PTHR42751:SF3">
    <property type="entry name" value="SODIUM_GLUTAMATE SYMPORTER"/>
    <property type="match status" value="1"/>
</dbReference>
<dbReference type="PANTHER" id="PTHR42751">
    <property type="entry name" value="SODIUM/HYDROGEN EXCHANGER FAMILY/TRKA DOMAIN PROTEIN"/>
    <property type="match status" value="1"/>
</dbReference>
<dbReference type="InterPro" id="IPR038770">
    <property type="entry name" value="Na+/solute_symporter_sf"/>
</dbReference>
<feature type="transmembrane region" description="Helical" evidence="7">
    <location>
        <begin position="292"/>
        <end position="312"/>
    </location>
</feature>
<comment type="caution">
    <text evidence="9">The sequence shown here is derived from an EMBL/GenBank/DDBJ whole genome shotgun (WGS) entry which is preliminary data.</text>
</comment>
<feature type="transmembrane region" description="Helical" evidence="7">
    <location>
        <begin position="109"/>
        <end position="133"/>
    </location>
</feature>
<evidence type="ECO:0000259" key="8">
    <source>
        <dbReference type="Pfam" id="PF00999"/>
    </source>
</evidence>
<reference evidence="9 10" key="1">
    <citation type="submission" date="2017-09" db="EMBL/GenBank/DDBJ databases">
        <title>Depth-based differentiation of microbial function through sediment-hosted aquifers and enrichment of novel symbionts in the deep terrestrial subsurface.</title>
        <authorList>
            <person name="Probst A.J."/>
            <person name="Ladd B."/>
            <person name="Jarett J.K."/>
            <person name="Geller-Mcgrath D.E."/>
            <person name="Sieber C.M."/>
            <person name="Emerson J.B."/>
            <person name="Anantharaman K."/>
            <person name="Thomas B.C."/>
            <person name="Malmstrom R."/>
            <person name="Stieglmeier M."/>
            <person name="Klingl A."/>
            <person name="Woyke T."/>
            <person name="Ryan C.M."/>
            <person name="Banfield J.F."/>
        </authorList>
    </citation>
    <scope>NUCLEOTIDE SEQUENCE [LARGE SCALE GENOMIC DNA]</scope>
    <source>
        <strain evidence="9">CG12_big_fil_rev_8_21_14_0_65_43_15</strain>
    </source>
</reference>